<dbReference type="AlphaFoldDB" id="A0A1H8QW05"/>
<dbReference type="Proteomes" id="UP000181951">
    <property type="component" value="Unassembled WGS sequence"/>
</dbReference>
<dbReference type="PANTHER" id="PTHR43398">
    <property type="entry name" value="DOLICHOL-PHOSPHATE MANNOSYLTRANSFERASE SUBUNIT 1"/>
    <property type="match status" value="1"/>
</dbReference>
<dbReference type="GO" id="GO:0016020">
    <property type="term" value="C:membrane"/>
    <property type="evidence" value="ECO:0007669"/>
    <property type="project" value="GOC"/>
</dbReference>
<dbReference type="InterPro" id="IPR029044">
    <property type="entry name" value="Nucleotide-diphossugar_trans"/>
</dbReference>
<dbReference type="GO" id="GO:0009247">
    <property type="term" value="P:glycolipid biosynthetic process"/>
    <property type="evidence" value="ECO:0007669"/>
    <property type="project" value="TreeGrafter"/>
</dbReference>
<reference evidence="5 6" key="1">
    <citation type="submission" date="2016-10" db="EMBL/GenBank/DDBJ databases">
        <authorList>
            <person name="de Groot N.N."/>
        </authorList>
    </citation>
    <scope>NUCLEOTIDE SEQUENCE [LARGE SCALE GENOMIC DNA]</scope>
    <source>
        <strain evidence="5 6">CGMCC 4.2026</strain>
    </source>
</reference>
<organism evidence="5 6">
    <name type="scientific">Actinacidiphila rubida</name>
    <dbReference type="NCBI Taxonomy" id="310780"/>
    <lineage>
        <taxon>Bacteria</taxon>
        <taxon>Bacillati</taxon>
        <taxon>Actinomycetota</taxon>
        <taxon>Actinomycetes</taxon>
        <taxon>Kitasatosporales</taxon>
        <taxon>Streptomycetaceae</taxon>
        <taxon>Actinacidiphila</taxon>
    </lineage>
</organism>
<dbReference type="EMBL" id="FODD01000031">
    <property type="protein sequence ID" value="SEO58382.1"/>
    <property type="molecule type" value="Genomic_DNA"/>
</dbReference>
<accession>A0A1H8QW05</accession>
<evidence type="ECO:0000313" key="6">
    <source>
        <dbReference type="Proteomes" id="UP000181951"/>
    </source>
</evidence>
<evidence type="ECO:0000256" key="1">
    <source>
        <dbReference type="ARBA" id="ARBA00006739"/>
    </source>
</evidence>
<feature type="domain" description="Glycosyltransferase 2-like" evidence="4">
    <location>
        <begin position="25"/>
        <end position="189"/>
    </location>
</feature>
<dbReference type="STRING" id="310780.SAMN05216267_103195"/>
<dbReference type="SUPFAM" id="SSF53448">
    <property type="entry name" value="Nucleotide-diphospho-sugar transferases"/>
    <property type="match status" value="1"/>
</dbReference>
<dbReference type="GO" id="GO:0004582">
    <property type="term" value="F:dolichyl-phosphate beta-D-mannosyltransferase activity"/>
    <property type="evidence" value="ECO:0007669"/>
    <property type="project" value="InterPro"/>
</dbReference>
<proteinExistence type="inferred from homology"/>
<gene>
    <name evidence="5" type="ORF">SAMN05216267_103195</name>
</gene>
<dbReference type="OrthoDB" id="9810303at2"/>
<evidence type="ECO:0000259" key="4">
    <source>
        <dbReference type="Pfam" id="PF00535"/>
    </source>
</evidence>
<comment type="similarity">
    <text evidence="1">Belongs to the glycosyltransferase 2 family.</text>
</comment>
<sequence>MHVPTPAVRRPLVELPPTWAQRPLTIVMPTYNEAANLPRMTEIVMSLPLPGLHLKIVDDSSPDGTGRLAEELAEKYLRDGRRRMSVLHRTEKDGLGRAYAAGMQAALDEGAEFVVQMDADGSHPASAVPQMLGTALSTGAGFVVGSRYVDGGSLDTEWGKHRQLLSRFANRYARAVLDIRIRDITAGFNLWPAQTLRDIGLGSLTSAGYSFQVELKFLAVRRGHSAVEIPIHFEERTEGVSKMSMSTQVESAVMPVRLRLRNRRS</sequence>
<protein>
    <submittedName>
        <fullName evidence="5">Dolichol-phosphate mannosyltransferase</fullName>
    </submittedName>
</protein>
<keyword evidence="2 5" id="KW-0328">Glycosyltransferase</keyword>
<name>A0A1H8QW05_9ACTN</name>
<dbReference type="FunFam" id="3.90.550.10:FF:000122">
    <property type="entry name" value="Dolichol-phosphate mannosyltransferase subunit 1"/>
    <property type="match status" value="1"/>
</dbReference>
<dbReference type="PANTHER" id="PTHR43398:SF1">
    <property type="entry name" value="DOLICHOL-PHOSPHATE MANNOSYLTRANSFERASE SUBUNIT 1"/>
    <property type="match status" value="1"/>
</dbReference>
<keyword evidence="6" id="KW-1185">Reference proteome</keyword>
<dbReference type="InterPro" id="IPR001173">
    <property type="entry name" value="Glyco_trans_2-like"/>
</dbReference>
<evidence type="ECO:0000256" key="2">
    <source>
        <dbReference type="ARBA" id="ARBA00022676"/>
    </source>
</evidence>
<evidence type="ECO:0000313" key="5">
    <source>
        <dbReference type="EMBL" id="SEO58382.1"/>
    </source>
</evidence>
<keyword evidence="3 5" id="KW-0808">Transferase</keyword>
<dbReference type="Gene3D" id="3.90.550.10">
    <property type="entry name" value="Spore Coat Polysaccharide Biosynthesis Protein SpsA, Chain A"/>
    <property type="match status" value="1"/>
</dbReference>
<dbReference type="CDD" id="cd06442">
    <property type="entry name" value="DPM1_like"/>
    <property type="match status" value="1"/>
</dbReference>
<dbReference type="InterPro" id="IPR039528">
    <property type="entry name" value="DPM1-like"/>
</dbReference>
<dbReference type="Pfam" id="PF00535">
    <property type="entry name" value="Glycos_transf_2"/>
    <property type="match status" value="1"/>
</dbReference>
<evidence type="ECO:0000256" key="3">
    <source>
        <dbReference type="ARBA" id="ARBA00022679"/>
    </source>
</evidence>